<dbReference type="PANTHER" id="PTHR47963:SF1">
    <property type="entry name" value="DEAD-BOX ATP-DEPENDENT RNA HELICASE CSHB"/>
    <property type="match status" value="1"/>
</dbReference>
<dbReference type="PANTHER" id="PTHR47963">
    <property type="entry name" value="DEAD-BOX ATP-DEPENDENT RNA HELICASE 47, MITOCHONDRIAL"/>
    <property type="match status" value="1"/>
</dbReference>
<comment type="similarity">
    <text evidence="5">Belongs to the DEAD box helicase family. CshB subfamily.</text>
</comment>
<dbReference type="InterPro" id="IPR050547">
    <property type="entry name" value="DEAD_box_RNA_helicases"/>
</dbReference>
<dbReference type="InterPro" id="IPR001650">
    <property type="entry name" value="Helicase_C-like"/>
</dbReference>
<evidence type="ECO:0000313" key="12">
    <source>
        <dbReference type="Proteomes" id="UP001628078"/>
    </source>
</evidence>
<dbReference type="InterPro" id="IPR011545">
    <property type="entry name" value="DEAD/DEAH_box_helicase_dom"/>
</dbReference>
<dbReference type="CDD" id="cd00268">
    <property type="entry name" value="DEADc"/>
    <property type="match status" value="1"/>
</dbReference>
<feature type="short sequence motif" description="Q motif" evidence="6">
    <location>
        <begin position="3"/>
        <end position="31"/>
    </location>
</feature>
<dbReference type="InterPro" id="IPR014001">
    <property type="entry name" value="Helicase_ATP-bd"/>
</dbReference>
<evidence type="ECO:0000256" key="5">
    <source>
        <dbReference type="HAMAP-Rule" id="MF_01494"/>
    </source>
</evidence>
<dbReference type="CDD" id="cd18787">
    <property type="entry name" value="SF2_C_DEAD"/>
    <property type="match status" value="1"/>
</dbReference>
<dbReference type="InterPro" id="IPR030881">
    <property type="entry name" value="CshB"/>
</dbReference>
<dbReference type="RefSeq" id="WP_407883590.1">
    <property type="nucleotide sequence ID" value="NZ_BQXO01000003.1"/>
</dbReference>
<comment type="subcellular location">
    <subcellularLocation>
        <location evidence="5">Cytoplasm</location>
    </subcellularLocation>
</comment>
<dbReference type="HAMAP" id="MF_01494">
    <property type="entry name" value="DEAD_helicase_CshB"/>
    <property type="match status" value="1"/>
</dbReference>
<dbReference type="InterPro" id="IPR027417">
    <property type="entry name" value="P-loop_NTPase"/>
</dbReference>
<evidence type="ECO:0000259" key="10">
    <source>
        <dbReference type="PROSITE" id="PS51195"/>
    </source>
</evidence>
<feature type="domain" description="Helicase C-terminal" evidence="9">
    <location>
        <begin position="218"/>
        <end position="377"/>
    </location>
</feature>
<dbReference type="EC" id="3.6.4.13" evidence="5"/>
<keyword evidence="1 5" id="KW-0547">Nucleotide-binding</keyword>
<dbReference type="PROSITE" id="PS51192">
    <property type="entry name" value="HELICASE_ATP_BIND_1"/>
    <property type="match status" value="1"/>
</dbReference>
<evidence type="ECO:0000256" key="7">
    <source>
        <dbReference type="SAM" id="MobiDB-lite"/>
    </source>
</evidence>
<dbReference type="Pfam" id="PF00271">
    <property type="entry name" value="Helicase_C"/>
    <property type="match status" value="1"/>
</dbReference>
<dbReference type="PROSITE" id="PS51194">
    <property type="entry name" value="HELICASE_CTER"/>
    <property type="match status" value="1"/>
</dbReference>
<organism evidence="11 12">
    <name type="scientific">Furfurilactobacillus curtus</name>
    <dbReference type="NCBI Taxonomy" id="1746200"/>
    <lineage>
        <taxon>Bacteria</taxon>
        <taxon>Bacillati</taxon>
        <taxon>Bacillota</taxon>
        <taxon>Bacilli</taxon>
        <taxon>Lactobacillales</taxon>
        <taxon>Lactobacillaceae</taxon>
        <taxon>Furfurilactobacillus</taxon>
    </lineage>
</organism>
<evidence type="ECO:0000256" key="2">
    <source>
        <dbReference type="ARBA" id="ARBA00022801"/>
    </source>
</evidence>
<dbReference type="Pfam" id="PF00270">
    <property type="entry name" value="DEAD"/>
    <property type="match status" value="1"/>
</dbReference>
<dbReference type="SMART" id="SM00490">
    <property type="entry name" value="HELICc"/>
    <property type="match status" value="1"/>
</dbReference>
<feature type="domain" description="DEAD-box RNA helicase Q" evidence="10">
    <location>
        <begin position="3"/>
        <end position="31"/>
    </location>
</feature>
<evidence type="ECO:0000259" key="8">
    <source>
        <dbReference type="PROSITE" id="PS51192"/>
    </source>
</evidence>
<protein>
    <recommendedName>
        <fullName evidence="5">DEAD-box ATP-dependent RNA helicase CshB</fullName>
        <ecNumber evidence="5">3.6.4.13</ecNumber>
    </recommendedName>
</protein>
<feature type="compositionally biased region" description="Basic and acidic residues" evidence="7">
    <location>
        <begin position="447"/>
        <end position="459"/>
    </location>
</feature>
<evidence type="ECO:0000256" key="1">
    <source>
        <dbReference type="ARBA" id="ARBA00022741"/>
    </source>
</evidence>
<keyword evidence="4 5" id="KW-0067">ATP-binding</keyword>
<proteinExistence type="inferred from homology"/>
<sequence>MTETFTDLQLRPELLAALKDIDFVQPTPVQAKLIPVILAGRSVIGQSQTGSGKTHAFLLPIFNRLDLEANEVQTIIATPSRELANQIYADAKQLAEHFNQPIRIAKYVGGTDRARQERQLEKHQPQIVIGTPGRLRDFMDEHDLDLHTAHQFVVDEADMTLDMGFLNDVDHIAGALPKDLQMLVFSATIPQKLQPFLRKYLTNPVIEEIPVTSIISPTIDNWLISTKSQQKNELIYNLLTMGEPYLVLIFCNTKQRTAELTAYLKGQGLKVAMISGDVPARERKRVMKQVQNLEYQYVVATDLAARGIDIKGVSHVINDGIPADLDFFIHRVGRTGRNGMPGIAITLYQPGEEDRIAEIEQLGVTFKPKTIRNGEIVDSYDRNRRQQRTATHAKLDPTLVGLVKKKKKKVKPGYKHQIKNAIKRKAQQDKRVEQRESARSQRRQHRHQGEANRQQRGES</sequence>
<evidence type="ECO:0000259" key="9">
    <source>
        <dbReference type="PROSITE" id="PS51194"/>
    </source>
</evidence>
<reference evidence="11 12" key="1">
    <citation type="submission" date="2022-03" db="EMBL/GenBank/DDBJ databases">
        <title>Draft genome sequence of Furfurilactobacillus curtus JCM 31185.</title>
        <authorList>
            <person name="Suzuki S."/>
            <person name="Endo A."/>
            <person name="Kajikawa A."/>
        </authorList>
    </citation>
    <scope>NUCLEOTIDE SEQUENCE [LARGE SCALE GENOMIC DNA]</scope>
    <source>
        <strain evidence="11 12">JCM 31185</strain>
    </source>
</reference>
<feature type="compositionally biased region" description="Basic and acidic residues" evidence="7">
    <location>
        <begin position="426"/>
        <end position="439"/>
    </location>
</feature>
<dbReference type="SMART" id="SM00487">
    <property type="entry name" value="DEXDc"/>
    <property type="match status" value="1"/>
</dbReference>
<comment type="catalytic activity">
    <reaction evidence="5">
        <text>ATP + H2O = ADP + phosphate + H(+)</text>
        <dbReference type="Rhea" id="RHEA:13065"/>
        <dbReference type="ChEBI" id="CHEBI:15377"/>
        <dbReference type="ChEBI" id="CHEBI:15378"/>
        <dbReference type="ChEBI" id="CHEBI:30616"/>
        <dbReference type="ChEBI" id="CHEBI:43474"/>
        <dbReference type="ChEBI" id="CHEBI:456216"/>
        <dbReference type="EC" id="3.6.4.13"/>
    </reaction>
</comment>
<dbReference type="InterPro" id="IPR014014">
    <property type="entry name" value="RNA_helicase_DEAD_Q_motif"/>
</dbReference>
<dbReference type="GO" id="GO:0004386">
    <property type="term" value="F:helicase activity"/>
    <property type="evidence" value="ECO:0007669"/>
    <property type="project" value="UniProtKB-KW"/>
</dbReference>
<feature type="compositionally biased region" description="Basic residues" evidence="7">
    <location>
        <begin position="404"/>
        <end position="425"/>
    </location>
</feature>
<evidence type="ECO:0000256" key="4">
    <source>
        <dbReference type="ARBA" id="ARBA00022840"/>
    </source>
</evidence>
<dbReference type="EMBL" id="BQXO01000003">
    <property type="protein sequence ID" value="GKT05911.1"/>
    <property type="molecule type" value="Genomic_DNA"/>
</dbReference>
<keyword evidence="2 5" id="KW-0378">Hydrolase</keyword>
<feature type="domain" description="Helicase ATP-binding" evidence="8">
    <location>
        <begin position="34"/>
        <end position="207"/>
    </location>
</feature>
<feature type="region of interest" description="Disordered" evidence="7">
    <location>
        <begin position="404"/>
        <end position="459"/>
    </location>
</feature>
<keyword evidence="5" id="KW-0346">Stress response</keyword>
<name>A0ABQ5JN68_9LACO</name>
<dbReference type="SUPFAM" id="SSF52540">
    <property type="entry name" value="P-loop containing nucleoside triphosphate hydrolases"/>
    <property type="match status" value="1"/>
</dbReference>
<comment type="function">
    <text evidence="5">Probable DEAD-box RNA helicase. May work in conjunction with the cold shock proteins to ensure proper initiation of transcription at low and optimal temperatures.</text>
</comment>
<dbReference type="Proteomes" id="UP001628078">
    <property type="component" value="Unassembled WGS sequence"/>
</dbReference>
<dbReference type="PROSITE" id="PS51195">
    <property type="entry name" value="Q_MOTIF"/>
    <property type="match status" value="1"/>
</dbReference>
<keyword evidence="5" id="KW-0694">RNA-binding</keyword>
<dbReference type="InterPro" id="IPR044742">
    <property type="entry name" value="DEAD/DEAH_RhlB"/>
</dbReference>
<dbReference type="Gene3D" id="3.40.50.300">
    <property type="entry name" value="P-loop containing nucleotide triphosphate hydrolases"/>
    <property type="match status" value="2"/>
</dbReference>
<evidence type="ECO:0000256" key="6">
    <source>
        <dbReference type="PROSITE-ProRule" id="PRU00552"/>
    </source>
</evidence>
<accession>A0ABQ5JN68</accession>
<keyword evidence="5" id="KW-0963">Cytoplasm</keyword>
<evidence type="ECO:0000256" key="3">
    <source>
        <dbReference type="ARBA" id="ARBA00022806"/>
    </source>
</evidence>
<evidence type="ECO:0000313" key="11">
    <source>
        <dbReference type="EMBL" id="GKT05911.1"/>
    </source>
</evidence>
<gene>
    <name evidence="11" type="primary">rhe3</name>
    <name evidence="5" type="synonym">cshB</name>
    <name evidence="11" type="ORF">JCM31185_11990</name>
</gene>
<keyword evidence="3 5" id="KW-0347">Helicase</keyword>
<comment type="caution">
    <text evidence="11">The sequence shown here is derived from an EMBL/GenBank/DDBJ whole genome shotgun (WGS) entry which is preliminary data.</text>
</comment>
<keyword evidence="12" id="KW-1185">Reference proteome</keyword>